<evidence type="ECO:0008006" key="3">
    <source>
        <dbReference type="Google" id="ProtNLM"/>
    </source>
</evidence>
<dbReference type="RefSeq" id="WP_102918616.1">
    <property type="nucleotide sequence ID" value="NZ_JACHJF010000018.1"/>
</dbReference>
<comment type="caution">
    <text evidence="1">The sequence shown here is derived from an EMBL/GenBank/DDBJ whole genome shotgun (WGS) entry which is preliminary data.</text>
</comment>
<dbReference type="Pfam" id="PF13707">
    <property type="entry name" value="RloB"/>
    <property type="match status" value="1"/>
</dbReference>
<proteinExistence type="predicted"/>
<evidence type="ECO:0000313" key="2">
    <source>
        <dbReference type="Proteomes" id="UP000528608"/>
    </source>
</evidence>
<dbReference type="AlphaFoldDB" id="A0A7W8BH57"/>
<dbReference type="EMBL" id="JACHJF010000018">
    <property type="protein sequence ID" value="MBB5121394.1"/>
    <property type="molecule type" value="Genomic_DNA"/>
</dbReference>
<evidence type="ECO:0000313" key="1">
    <source>
        <dbReference type="EMBL" id="MBB5121394.1"/>
    </source>
</evidence>
<dbReference type="InterPro" id="IPR025591">
    <property type="entry name" value="RloB"/>
</dbReference>
<protein>
    <recommendedName>
        <fullName evidence="3">RloB</fullName>
    </recommendedName>
</protein>
<accession>A0A7W8BH57</accession>
<gene>
    <name evidence="1" type="ORF">FHS36_004848</name>
</gene>
<name>A0A7W8BH57_STREU</name>
<dbReference type="Proteomes" id="UP000528608">
    <property type="component" value="Unassembled WGS sequence"/>
</dbReference>
<reference evidence="1 2" key="1">
    <citation type="submission" date="2020-08" db="EMBL/GenBank/DDBJ databases">
        <title>Genomic Encyclopedia of Type Strains, Phase III (KMG-III): the genomes of soil and plant-associated and newly described type strains.</title>
        <authorList>
            <person name="Whitman W."/>
        </authorList>
    </citation>
    <scope>NUCLEOTIDE SEQUENCE [LARGE SCALE GENOMIC DNA]</scope>
    <source>
        <strain evidence="1 2">CECT 3259</strain>
    </source>
</reference>
<organism evidence="1 2">
    <name type="scientific">Streptomyces eurocidicus</name>
    <name type="common">Streptoverticillium eurocidicus</name>
    <dbReference type="NCBI Taxonomy" id="66423"/>
    <lineage>
        <taxon>Bacteria</taxon>
        <taxon>Bacillati</taxon>
        <taxon>Actinomycetota</taxon>
        <taxon>Actinomycetes</taxon>
        <taxon>Kitasatosporales</taxon>
        <taxon>Streptomycetaceae</taxon>
        <taxon>Streptomyces</taxon>
    </lineage>
</organism>
<dbReference type="OrthoDB" id="9796523at2"/>
<sequence>MARTPKLSGRRDGRRGARCGPVFESGVLRAPPTRPGRDRLLVVCGAKATEKHYLQGLVEHLANPAVTVRIRTKPCSPDQLITYAAGERDRTGDDFDQIWCVFDVDEYKKIACAVSRARREGIEVAVSNPCFELWLVLHFCDHKAHVGTYRELLPYLKRHVPDYDKARLDFRDYEHGWSSAGGRAADLAKPGQEHAKNPSTGVWALVERIAGR</sequence>